<organism evidence="2 3">
    <name type="scientific">Marasmiellus scandens</name>
    <dbReference type="NCBI Taxonomy" id="2682957"/>
    <lineage>
        <taxon>Eukaryota</taxon>
        <taxon>Fungi</taxon>
        <taxon>Dikarya</taxon>
        <taxon>Basidiomycota</taxon>
        <taxon>Agaricomycotina</taxon>
        <taxon>Agaricomycetes</taxon>
        <taxon>Agaricomycetidae</taxon>
        <taxon>Agaricales</taxon>
        <taxon>Marasmiineae</taxon>
        <taxon>Omphalotaceae</taxon>
        <taxon>Marasmiellus</taxon>
    </lineage>
</organism>
<protein>
    <submittedName>
        <fullName evidence="2">Uncharacterized protein</fullName>
    </submittedName>
</protein>
<name>A0ABR1J7X8_9AGAR</name>
<keyword evidence="3" id="KW-1185">Reference proteome</keyword>
<sequence length="162" mass="18271">MIRVKAVRRVLVSEGRALLRERGSNSLPCTIESWTQSYAILRYSPLVIGVATILNIFLLIFLLQPASFYQRIQRPRARAAQCIHRLRQAVLQAVNSYLRAHHQLSSPRLKRLIFTTTEGVSTVGLSQTQLPGVPSFGRESFTSDSRGMLSRKFAYSPIPFTP</sequence>
<evidence type="ECO:0000313" key="2">
    <source>
        <dbReference type="EMBL" id="KAK7452700.1"/>
    </source>
</evidence>
<keyword evidence="1" id="KW-1133">Transmembrane helix</keyword>
<accession>A0ABR1J7X8</accession>
<dbReference type="EMBL" id="JBANRG010000028">
    <property type="protein sequence ID" value="KAK7452700.1"/>
    <property type="molecule type" value="Genomic_DNA"/>
</dbReference>
<gene>
    <name evidence="2" type="ORF">VKT23_012102</name>
</gene>
<keyword evidence="1" id="KW-0812">Transmembrane</keyword>
<feature type="transmembrane region" description="Helical" evidence="1">
    <location>
        <begin position="43"/>
        <end position="63"/>
    </location>
</feature>
<comment type="caution">
    <text evidence="2">The sequence shown here is derived from an EMBL/GenBank/DDBJ whole genome shotgun (WGS) entry which is preliminary data.</text>
</comment>
<keyword evidence="1" id="KW-0472">Membrane</keyword>
<dbReference type="Proteomes" id="UP001498398">
    <property type="component" value="Unassembled WGS sequence"/>
</dbReference>
<proteinExistence type="predicted"/>
<evidence type="ECO:0000256" key="1">
    <source>
        <dbReference type="SAM" id="Phobius"/>
    </source>
</evidence>
<evidence type="ECO:0000313" key="3">
    <source>
        <dbReference type="Proteomes" id="UP001498398"/>
    </source>
</evidence>
<reference evidence="2 3" key="1">
    <citation type="submission" date="2024-01" db="EMBL/GenBank/DDBJ databases">
        <title>A draft genome for the cacao thread blight pathogen Marasmiellus scandens.</title>
        <authorList>
            <person name="Baruah I.K."/>
            <person name="Leung J."/>
            <person name="Bukari Y."/>
            <person name="Amoako-Attah I."/>
            <person name="Meinhardt L.W."/>
            <person name="Bailey B.A."/>
            <person name="Cohen S.P."/>
        </authorList>
    </citation>
    <scope>NUCLEOTIDE SEQUENCE [LARGE SCALE GENOMIC DNA]</scope>
    <source>
        <strain evidence="2 3">GH-19</strain>
    </source>
</reference>